<dbReference type="InterPro" id="IPR011527">
    <property type="entry name" value="ABC1_TM_dom"/>
</dbReference>
<evidence type="ECO:0000259" key="11">
    <source>
        <dbReference type="PROSITE" id="PS50893"/>
    </source>
</evidence>
<dbReference type="FunFam" id="3.40.50.300:FF:000997">
    <property type="entry name" value="Multidrug resistance-associated protein 1"/>
    <property type="match status" value="1"/>
</dbReference>
<feature type="transmembrane region" description="Helical" evidence="10">
    <location>
        <begin position="1140"/>
        <end position="1160"/>
    </location>
</feature>
<dbReference type="CDD" id="cd18580">
    <property type="entry name" value="ABC_6TM_ABCC_D2"/>
    <property type="match status" value="1"/>
</dbReference>
<dbReference type="InterPro" id="IPR056227">
    <property type="entry name" value="TMD0_ABC"/>
</dbReference>
<dbReference type="InterPro" id="IPR044746">
    <property type="entry name" value="ABCC_6TM_D1"/>
</dbReference>
<comment type="caution">
    <text evidence="13">The sequence shown here is derived from an EMBL/GenBank/DDBJ whole genome shotgun (WGS) entry which is preliminary data.</text>
</comment>
<dbReference type="FunFam" id="1.20.1560.10:FF:000013">
    <property type="entry name" value="ABC transporter C family member 2"/>
    <property type="match status" value="1"/>
</dbReference>
<feature type="transmembrane region" description="Helical" evidence="10">
    <location>
        <begin position="338"/>
        <end position="359"/>
    </location>
</feature>
<name>A0A9P8A2N4_MORAP</name>
<feature type="transmembrane region" description="Helical" evidence="10">
    <location>
        <begin position="1293"/>
        <end position="1313"/>
    </location>
</feature>
<keyword evidence="4" id="KW-0677">Repeat</keyword>
<evidence type="ECO:0000256" key="10">
    <source>
        <dbReference type="SAM" id="Phobius"/>
    </source>
</evidence>
<feature type="domain" description="ABC transporter" evidence="11">
    <location>
        <begin position="810"/>
        <end position="1032"/>
    </location>
</feature>
<keyword evidence="8 10" id="KW-0472">Membrane</keyword>
<feature type="transmembrane region" description="Helical" evidence="10">
    <location>
        <begin position="1262"/>
        <end position="1287"/>
    </location>
</feature>
<dbReference type="InterPro" id="IPR050173">
    <property type="entry name" value="ABC_transporter_C-like"/>
</dbReference>
<evidence type="ECO:0000256" key="8">
    <source>
        <dbReference type="ARBA" id="ARBA00023136"/>
    </source>
</evidence>
<dbReference type="Gene3D" id="1.20.1560.10">
    <property type="entry name" value="ABC transporter type 1, transmembrane domain"/>
    <property type="match status" value="2"/>
</dbReference>
<feature type="transmembrane region" description="Helical" evidence="10">
    <location>
        <begin position="673"/>
        <end position="702"/>
    </location>
</feature>
<dbReference type="SMART" id="SM00382">
    <property type="entry name" value="AAA"/>
    <property type="match status" value="1"/>
</dbReference>
<protein>
    <submittedName>
        <fullName evidence="13">Uncharacterized protein</fullName>
    </submittedName>
</protein>
<dbReference type="Pfam" id="PF24357">
    <property type="entry name" value="TMD0_ABC"/>
    <property type="match status" value="1"/>
</dbReference>
<feature type="transmembrane region" description="Helical" evidence="10">
    <location>
        <begin position="1180"/>
        <end position="1205"/>
    </location>
</feature>
<dbReference type="InterPro" id="IPR044726">
    <property type="entry name" value="ABCC_6TM_D2"/>
</dbReference>
<sequence length="1554" mass="172958">MSMIFLHSHAASFFRPRINGEHDHTDRAACLHDRRVVFSRPSASEQCWGGGIAGVALLATWAREGSEIRRGFHENLILYLAVALRFFHWSSFSSLPLFLDSFLVFSLSILLTVLLQLLQPHSLSLLFPGLPLSFLDRRFQSCLVKGRHPPHSKSSQPMQSQGLAAESWLDHAPGHLLGSKVPQISDLCTHTEGWGPLSPNRYDLTPCFEYSVLFGAVSLIAILGFIVRIYYLTHHAKAHNFGRTAWIYWPTQLCMGFGALTAGTLSTAHFTSDASSPIFAWSCLSMGAAWALAVVLNHYEHLYEIRSSSAIFTFYTAAIAASWTIIKTALDLELTSGSIVKLLTAFTSILAVGFLFEAWPRGRTQVQQRSGASLYGRANLLSRLTFFFFQPIIAIGLRRPLTQQDIMGQLPETMSAERGFKSLSRAWNNSPKKRRKFGDEPSLLWTILIKDWELLIPVLVSRVAIVLFSYTLPILLKELLGYLEDYESKPVSYGLTLAVGMFVASLFASLLNTYNRYQMLTIGVTYRAALISMIYRKALRLSSGSRTESTSGEIANHMSVDADVFWDCLVPLSTWITIPIELFIAMRLLYGLLGWTMLAGVLVMLLMLPLQAWQARIYESMQHEKLKAMDQRIRLATEVLGSMKIVKLYGWSSAFLKRILRIREKELEALRKLGIVQAFMSIVFISSSLIISLITFGVYALWGGPGLTPGKLTPQTVFVSMTLFAMLRNPISSLSDATTTTISLVVATRRIQQFLMQEEVNEQDVVRFDGLPGDERDPVISIEDATFSWTGPTYVAEMQKNAPDELTALLSGSENLSQESILPTLSSISLAVGRGSLTAIVGRVGQGKSSLLSAMIGDMYKLDGRIQISGRVAYVPQQAWITNASLKDNILFGTEYNEARYKQVLCACGLEPDLAMLPAGDATEIGERGINLSGGQRQRVSLARAAYADAHIYLLDDPLSAVDAHVDRHLWDELLGPSGLLKDKARVLVTHGIHHLQEVDQIVVLKDGFVAEKGTYHELMAGKKAFYRLIKDYTMLERRRSHSALLVERRTSQNNIAGEIDSIDDESQEDDNDGEQSSEGVATDQWTLQGETSEAAARQSITDEKRDTKAGLIVVEKVAQDDVGTDIILAYAEAASYRNAAFIFILFLLAQGCLVSTSLWLRHWIKVTKSSDDDHPPSLILFLGVYGALTFVYVLIYVVVMWLGFAVARIQASEKIHARLLDKILRLPISFFDTTPLGRIINRFSSDIFAVDIRIPNKLMDVLLFGISVSSTLLLIVFTTPAFTILLPFLITGYWFVQMCFLGVSRILVRIYAVSKSPVYQYFNESLDGVSTIRAMGISDRFADRCTALTDRMSNNFLSNMSSRRWLDVQLRLLSTLVLLCAAVFAVLQREHLDPSLVGLSLSFALTLTEEVTTLVRNFCDLQNQLVSLERVLEYAELKTEAPDVTNVNLPPNWPAEGRISFCNYSTRYREGLDLVIKNVTLEISPAEKVGIVGRTGAGKSSLTLALFRIVEAANSYWARESDNSDATVMDSAHFITLVKLEFGGGSRIENQGR</sequence>
<evidence type="ECO:0000256" key="9">
    <source>
        <dbReference type="SAM" id="MobiDB-lite"/>
    </source>
</evidence>
<dbReference type="PROSITE" id="PS00211">
    <property type="entry name" value="ABC_TRANSPORTER_1"/>
    <property type="match status" value="1"/>
</dbReference>
<feature type="transmembrane region" description="Helical" evidence="10">
    <location>
        <begin position="454"/>
        <end position="472"/>
    </location>
</feature>
<organism evidence="13 14">
    <name type="scientific">Mortierella alpina</name>
    <name type="common">Oleaginous fungus</name>
    <name type="synonym">Mortierella renispora</name>
    <dbReference type="NCBI Taxonomy" id="64518"/>
    <lineage>
        <taxon>Eukaryota</taxon>
        <taxon>Fungi</taxon>
        <taxon>Fungi incertae sedis</taxon>
        <taxon>Mucoromycota</taxon>
        <taxon>Mortierellomycotina</taxon>
        <taxon>Mortierellomycetes</taxon>
        <taxon>Mortierellales</taxon>
        <taxon>Mortierellaceae</taxon>
        <taxon>Mortierella</taxon>
    </lineage>
</organism>
<feature type="transmembrane region" description="Helical" evidence="10">
    <location>
        <begin position="493"/>
        <end position="511"/>
    </location>
</feature>
<keyword evidence="7 10" id="KW-1133">Transmembrane helix</keyword>
<dbReference type="GO" id="GO:0016020">
    <property type="term" value="C:membrane"/>
    <property type="evidence" value="ECO:0007669"/>
    <property type="project" value="UniProtKB-SubCell"/>
</dbReference>
<dbReference type="PANTHER" id="PTHR24223:SF415">
    <property type="entry name" value="FI20190P1"/>
    <property type="match status" value="1"/>
</dbReference>
<dbReference type="InterPro" id="IPR027417">
    <property type="entry name" value="P-loop_NTPase"/>
</dbReference>
<dbReference type="SUPFAM" id="SSF90123">
    <property type="entry name" value="ABC transporter transmembrane region"/>
    <property type="match status" value="2"/>
</dbReference>
<proteinExistence type="predicted"/>
<dbReference type="Gene3D" id="3.40.50.300">
    <property type="entry name" value="P-loop containing nucleotide triphosphate hydrolases"/>
    <property type="match status" value="2"/>
</dbReference>
<comment type="subcellular location">
    <subcellularLocation>
        <location evidence="1">Membrane</location>
        <topology evidence="1">Multi-pass membrane protein</topology>
    </subcellularLocation>
</comment>
<evidence type="ECO:0000256" key="2">
    <source>
        <dbReference type="ARBA" id="ARBA00022448"/>
    </source>
</evidence>
<evidence type="ECO:0000256" key="7">
    <source>
        <dbReference type="ARBA" id="ARBA00022989"/>
    </source>
</evidence>
<dbReference type="Proteomes" id="UP000717515">
    <property type="component" value="Unassembled WGS sequence"/>
</dbReference>
<keyword evidence="2" id="KW-0813">Transport</keyword>
<dbReference type="InterPro" id="IPR036640">
    <property type="entry name" value="ABC1_TM_sf"/>
</dbReference>
<evidence type="ECO:0000256" key="3">
    <source>
        <dbReference type="ARBA" id="ARBA00022692"/>
    </source>
</evidence>
<dbReference type="Pfam" id="PF00664">
    <property type="entry name" value="ABC_membrane"/>
    <property type="match status" value="2"/>
</dbReference>
<dbReference type="InterPro" id="IPR003439">
    <property type="entry name" value="ABC_transporter-like_ATP-bd"/>
</dbReference>
<evidence type="ECO:0000313" key="13">
    <source>
        <dbReference type="EMBL" id="KAG9323193.1"/>
    </source>
</evidence>
<feature type="transmembrane region" description="Helical" evidence="10">
    <location>
        <begin position="245"/>
        <end position="266"/>
    </location>
</feature>
<feature type="transmembrane region" description="Helical" evidence="10">
    <location>
        <begin position="308"/>
        <end position="326"/>
    </location>
</feature>
<keyword evidence="6" id="KW-0067">ATP-binding</keyword>
<dbReference type="SUPFAM" id="SSF52540">
    <property type="entry name" value="P-loop containing nucleoside triphosphate hydrolases"/>
    <property type="match status" value="2"/>
</dbReference>
<dbReference type="CDD" id="cd18579">
    <property type="entry name" value="ABC_6TM_ABCC_D1"/>
    <property type="match status" value="1"/>
</dbReference>
<feature type="compositionally biased region" description="Acidic residues" evidence="9">
    <location>
        <begin position="1061"/>
        <end position="1076"/>
    </location>
</feature>
<dbReference type="FunFam" id="1.20.1560.10:FF:000006">
    <property type="entry name" value="ATP-binding cassette, sub-family C (CFTR/MRP), member 9"/>
    <property type="match status" value="1"/>
</dbReference>
<dbReference type="GO" id="GO:0140359">
    <property type="term" value="F:ABC-type transporter activity"/>
    <property type="evidence" value="ECO:0007669"/>
    <property type="project" value="InterPro"/>
</dbReference>
<dbReference type="EMBL" id="JAIFTL010000111">
    <property type="protein sequence ID" value="KAG9323193.1"/>
    <property type="molecule type" value="Genomic_DNA"/>
</dbReference>
<reference evidence="13" key="1">
    <citation type="submission" date="2021-07" db="EMBL/GenBank/DDBJ databases">
        <title>Draft genome of Mortierella alpina, strain LL118, isolated from an aspen leaf litter sample.</title>
        <authorList>
            <person name="Yang S."/>
            <person name="Vinatzer B.A."/>
        </authorList>
    </citation>
    <scope>NUCLEOTIDE SEQUENCE</scope>
    <source>
        <strain evidence="13">LL118</strain>
    </source>
</reference>
<feature type="transmembrane region" description="Helical" evidence="10">
    <location>
        <begin position="95"/>
        <end position="118"/>
    </location>
</feature>
<evidence type="ECO:0000259" key="12">
    <source>
        <dbReference type="PROSITE" id="PS50929"/>
    </source>
</evidence>
<feature type="transmembrane region" description="Helical" evidence="10">
    <location>
        <begin position="588"/>
        <end position="613"/>
    </location>
</feature>
<keyword evidence="3 10" id="KW-0812">Transmembrane</keyword>
<dbReference type="PANTHER" id="PTHR24223">
    <property type="entry name" value="ATP-BINDING CASSETTE SUB-FAMILY C"/>
    <property type="match status" value="1"/>
</dbReference>
<dbReference type="CDD" id="cd03250">
    <property type="entry name" value="ABCC_MRP_domain1"/>
    <property type="match status" value="1"/>
</dbReference>
<dbReference type="GO" id="GO:0005524">
    <property type="term" value="F:ATP binding"/>
    <property type="evidence" value="ECO:0007669"/>
    <property type="project" value="UniProtKB-KW"/>
</dbReference>
<feature type="region of interest" description="Disordered" evidence="9">
    <location>
        <begin position="1057"/>
        <end position="1102"/>
    </location>
</feature>
<dbReference type="InterPro" id="IPR017871">
    <property type="entry name" value="ABC_transporter-like_CS"/>
</dbReference>
<feature type="transmembrane region" description="Helical" evidence="10">
    <location>
        <begin position="278"/>
        <end position="296"/>
    </location>
</feature>
<evidence type="ECO:0000313" key="14">
    <source>
        <dbReference type="Proteomes" id="UP000717515"/>
    </source>
</evidence>
<keyword evidence="5" id="KW-0547">Nucleotide-binding</keyword>
<feature type="transmembrane region" description="Helical" evidence="10">
    <location>
        <begin position="210"/>
        <end position="233"/>
    </location>
</feature>
<dbReference type="InterPro" id="IPR003593">
    <property type="entry name" value="AAA+_ATPase"/>
</dbReference>
<dbReference type="PROSITE" id="PS50893">
    <property type="entry name" value="ABC_TRANSPORTER_2"/>
    <property type="match status" value="1"/>
</dbReference>
<feature type="domain" description="ABC transmembrane type-1" evidence="12">
    <location>
        <begin position="1141"/>
        <end position="1424"/>
    </location>
</feature>
<evidence type="ECO:0000256" key="4">
    <source>
        <dbReference type="ARBA" id="ARBA00022737"/>
    </source>
</evidence>
<feature type="domain" description="ABC transmembrane type-1" evidence="12">
    <location>
        <begin position="458"/>
        <end position="743"/>
    </location>
</feature>
<evidence type="ECO:0000256" key="1">
    <source>
        <dbReference type="ARBA" id="ARBA00004141"/>
    </source>
</evidence>
<dbReference type="GO" id="GO:0016887">
    <property type="term" value="F:ATP hydrolysis activity"/>
    <property type="evidence" value="ECO:0007669"/>
    <property type="project" value="InterPro"/>
</dbReference>
<evidence type="ECO:0000256" key="5">
    <source>
        <dbReference type="ARBA" id="ARBA00022741"/>
    </source>
</evidence>
<gene>
    <name evidence="13" type="ORF">KVV02_002982</name>
</gene>
<dbReference type="PROSITE" id="PS50929">
    <property type="entry name" value="ABC_TM1F"/>
    <property type="match status" value="2"/>
</dbReference>
<dbReference type="Pfam" id="PF00005">
    <property type="entry name" value="ABC_tran"/>
    <property type="match status" value="1"/>
</dbReference>
<accession>A0A9P8A2N4</accession>
<evidence type="ECO:0000256" key="6">
    <source>
        <dbReference type="ARBA" id="ARBA00022840"/>
    </source>
</evidence>
<feature type="transmembrane region" description="Helical" evidence="10">
    <location>
        <begin position="1371"/>
        <end position="1388"/>
    </location>
</feature>